<name>A0A1M5QKH6_9FLAO</name>
<dbReference type="GO" id="GO:0030170">
    <property type="term" value="F:pyridoxal phosphate binding"/>
    <property type="evidence" value="ECO:0007669"/>
    <property type="project" value="TreeGrafter"/>
</dbReference>
<evidence type="ECO:0000313" key="6">
    <source>
        <dbReference type="EMBL" id="PRZ20088.1"/>
    </source>
</evidence>
<dbReference type="PANTHER" id="PTHR30244">
    <property type="entry name" value="TRANSAMINASE"/>
    <property type="match status" value="1"/>
</dbReference>
<evidence type="ECO:0000256" key="4">
    <source>
        <dbReference type="PIRSR" id="PIRSR000390-2"/>
    </source>
</evidence>
<dbReference type="CDD" id="cd00616">
    <property type="entry name" value="AHBA_syn"/>
    <property type="match status" value="1"/>
</dbReference>
<dbReference type="Proteomes" id="UP000237771">
    <property type="component" value="Unassembled WGS sequence"/>
</dbReference>
<evidence type="ECO:0000313" key="7">
    <source>
        <dbReference type="EMBL" id="SHH14270.1"/>
    </source>
</evidence>
<dbReference type="Pfam" id="PF01041">
    <property type="entry name" value="DegT_DnrJ_EryC1"/>
    <property type="match status" value="1"/>
</dbReference>
<dbReference type="SUPFAM" id="SSF53383">
    <property type="entry name" value="PLP-dependent transferases"/>
    <property type="match status" value="1"/>
</dbReference>
<evidence type="ECO:0000256" key="3">
    <source>
        <dbReference type="PIRSR" id="PIRSR000390-1"/>
    </source>
</evidence>
<evidence type="ECO:0000256" key="1">
    <source>
        <dbReference type="ARBA" id="ARBA00022898"/>
    </source>
</evidence>
<proteinExistence type="inferred from homology"/>
<protein>
    <submittedName>
        <fullName evidence="7">dTDP-4-amino-4,6-dideoxygalactose transaminase</fullName>
    </submittedName>
</protein>
<feature type="modified residue" description="N6-(pyridoxal phosphate)lysine" evidence="4">
    <location>
        <position position="188"/>
    </location>
</feature>
<feature type="active site" description="Proton acceptor" evidence="3">
    <location>
        <position position="188"/>
    </location>
</feature>
<reference evidence="7" key="1">
    <citation type="submission" date="2016-11" db="EMBL/GenBank/DDBJ databases">
        <authorList>
            <person name="Jaros S."/>
            <person name="Januszkiewicz K."/>
            <person name="Wedrychowicz H."/>
        </authorList>
    </citation>
    <scope>NUCLEOTIDE SEQUENCE [LARGE SCALE GENOMIC DNA]</scope>
    <source>
        <strain evidence="7">DSM 19729</strain>
    </source>
</reference>
<dbReference type="PIRSF" id="PIRSF000390">
    <property type="entry name" value="PLP_StrS"/>
    <property type="match status" value="1"/>
</dbReference>
<dbReference type="Gene3D" id="3.40.640.10">
    <property type="entry name" value="Type I PLP-dependent aspartate aminotransferase-like (Major domain)"/>
    <property type="match status" value="1"/>
</dbReference>
<sequence>MEKFIKRMINVTKTFLPPQEEYQEILKRAWDNSWITNRGSLVQELEENLLSYLALNQVVLTTNGTIPLQIALKVLAKGGEVITSPFSYVATTATIVWENCKPVFVDIHPEYLTIDEIKIEEAITDKTTAILVTHVFGNPCNVEEIQRIAGKYKLKVIYDAAHCFGVTYKNESIFNYGDVSTCSFHATKLFHTGEGGAMFTSDKELQHKLFYSHNFGHNGPLAFHGVGINAKMSELQAAMGLSVLPYMGTILAERKKVVDFYNANLDFSKLKALKIRKNTHWNYSYYPVIFESEAQLLRVEKALSYNQIMPRRYFYPSLNTIDYTKGQSMPISENIASRIMCLPLYVGLSENDLERIVSLINTNLC</sequence>
<dbReference type="InterPro" id="IPR015424">
    <property type="entry name" value="PyrdxlP-dep_Trfase"/>
</dbReference>
<reference evidence="6 9" key="3">
    <citation type="submission" date="2018-03" db="EMBL/GenBank/DDBJ databases">
        <title>Genomic Encyclopedia of Archaeal and Bacterial Type Strains, Phase II (KMG-II): from individual species to whole genera.</title>
        <authorList>
            <person name="Goeker M."/>
        </authorList>
    </citation>
    <scope>NUCLEOTIDE SEQUENCE [LARGE SCALE GENOMIC DNA]</scope>
    <source>
        <strain evidence="6 9">DSM 17797</strain>
    </source>
</reference>
<dbReference type="InterPro" id="IPR000653">
    <property type="entry name" value="DegT/StrS_aminotransferase"/>
</dbReference>
<keyword evidence="1 4" id="KW-0663">Pyridoxal phosphate</keyword>
<accession>A0A1M5QKH6</accession>
<evidence type="ECO:0000256" key="2">
    <source>
        <dbReference type="ARBA" id="ARBA00037999"/>
    </source>
</evidence>
<dbReference type="Proteomes" id="UP000184384">
    <property type="component" value="Unassembled WGS sequence"/>
</dbReference>
<dbReference type="GO" id="GO:0008483">
    <property type="term" value="F:transaminase activity"/>
    <property type="evidence" value="ECO:0007669"/>
    <property type="project" value="TreeGrafter"/>
</dbReference>
<dbReference type="EMBL" id="PVUB01000013">
    <property type="protein sequence ID" value="PRZ20088.1"/>
    <property type="molecule type" value="Genomic_DNA"/>
</dbReference>
<dbReference type="AlphaFoldDB" id="A0A1M5QKH6"/>
<reference evidence="8" key="2">
    <citation type="submission" date="2016-11" db="EMBL/GenBank/DDBJ databases">
        <authorList>
            <person name="Varghese N."/>
            <person name="Submissions S."/>
        </authorList>
    </citation>
    <scope>NUCLEOTIDE SEQUENCE [LARGE SCALE GENOMIC DNA]</scope>
    <source>
        <strain evidence="8">DSM 19729</strain>
    </source>
</reference>
<dbReference type="STRING" id="280093.SAMN05443373_10827"/>
<evidence type="ECO:0000313" key="8">
    <source>
        <dbReference type="Proteomes" id="UP000184384"/>
    </source>
</evidence>
<dbReference type="GO" id="GO:0000271">
    <property type="term" value="P:polysaccharide biosynthetic process"/>
    <property type="evidence" value="ECO:0007669"/>
    <property type="project" value="TreeGrafter"/>
</dbReference>
<organism evidence="7 8">
    <name type="scientific">Flavobacterium granuli</name>
    <dbReference type="NCBI Taxonomy" id="280093"/>
    <lineage>
        <taxon>Bacteria</taxon>
        <taxon>Pseudomonadati</taxon>
        <taxon>Bacteroidota</taxon>
        <taxon>Flavobacteriia</taxon>
        <taxon>Flavobacteriales</taxon>
        <taxon>Flavobacteriaceae</taxon>
        <taxon>Flavobacterium</taxon>
    </lineage>
</organism>
<dbReference type="PANTHER" id="PTHR30244:SF9">
    <property type="entry name" value="PROTEIN RV3402C"/>
    <property type="match status" value="1"/>
</dbReference>
<keyword evidence="9" id="KW-1185">Reference proteome</keyword>
<comment type="similarity">
    <text evidence="2 5">Belongs to the DegT/DnrJ/EryC1 family.</text>
</comment>
<dbReference type="InterPro" id="IPR015421">
    <property type="entry name" value="PyrdxlP-dep_Trfase_major"/>
</dbReference>
<evidence type="ECO:0000256" key="5">
    <source>
        <dbReference type="RuleBase" id="RU004508"/>
    </source>
</evidence>
<evidence type="ECO:0000313" key="9">
    <source>
        <dbReference type="Proteomes" id="UP000237771"/>
    </source>
</evidence>
<dbReference type="EMBL" id="FQWO01000008">
    <property type="protein sequence ID" value="SHH14270.1"/>
    <property type="molecule type" value="Genomic_DNA"/>
</dbReference>
<gene>
    <name evidence="6" type="ORF">BC624_11348</name>
    <name evidence="7" type="ORF">SAMN05443373_10827</name>
</gene>